<dbReference type="GO" id="GO:0005576">
    <property type="term" value="C:extracellular region"/>
    <property type="evidence" value="ECO:0007669"/>
    <property type="project" value="UniProtKB-SubCell"/>
</dbReference>
<name>A0A0G0V672_9BACT</name>
<comment type="caution">
    <text evidence="12">The sequence shown here is derived from an EMBL/GenBank/DDBJ whole genome shotgun (WGS) entry which is preliminary data.</text>
</comment>
<keyword evidence="5 7" id="KW-0964">Secreted</keyword>
<dbReference type="Pfam" id="PF06429">
    <property type="entry name" value="Flg_bbr_C"/>
    <property type="match status" value="1"/>
</dbReference>
<dbReference type="SUPFAM" id="SSF64518">
    <property type="entry name" value="Phase 1 flagellin"/>
    <property type="match status" value="1"/>
</dbReference>
<keyword evidence="12" id="KW-0282">Flagellum</keyword>
<dbReference type="InterPro" id="IPR010930">
    <property type="entry name" value="Flg_bb/hook_C_dom"/>
</dbReference>
<proteinExistence type="inferred from homology"/>
<evidence type="ECO:0000256" key="3">
    <source>
        <dbReference type="ARBA" id="ARBA00009677"/>
    </source>
</evidence>
<dbReference type="NCBIfam" id="TIGR02492">
    <property type="entry name" value="flgK_ends"/>
    <property type="match status" value="1"/>
</dbReference>
<dbReference type="PANTHER" id="PTHR30033">
    <property type="entry name" value="FLAGELLAR HOOK-ASSOCIATED PROTEIN 1"/>
    <property type="match status" value="1"/>
</dbReference>
<sequence length="561" mass="60938">MGSINNILGIAKLAMMAQQTAIQVTAHNIANVNTKGYSRQEVVFEETTPLNWNPGQIGTGVNAAAILRKYDSFIEGQITDNRESYGNLDIQRYALTNIENLFYDSYGAGIDNLLNDFFSAMQDLSANPSGTPERVALLTKADALTDAINNIYSDLFQLQKDMNNQVNQTINDINSITEQIADLNVKISQAETAGHNANDYRDMRGKLMNDLAELVDIQYFEDNTGQVTIIGGGTALLVERGNSWDLGTEINSDNNDFYNIIYNPGGNNSVDLTNNITNGKLKGLITIRDTTLNEIIDDIDRLAASVANEINQVHRGGFGLDGSIGNDFFTPSFKTGDPVSVTGFSTNSGTGDVSVTIIDPTLLTYHNYELTFSANGSDTIYTITNKTTNVSTSGTYTTIPPTSPTFQGLTFNITGTHDPGDKYTVSAHKDAAKNLQVAISTDETYKIAAAMQAVDNGEDNRNILTLVGLQDKLSVDGTSTFNGYYSSVVGEIGANSQYVNNSSMAQKFSLEQLDNMRESVSGVSMDEEMANLMKYQNAYEAAARLITVSDELLQTLLNILG</sequence>
<evidence type="ECO:0000256" key="6">
    <source>
        <dbReference type="ARBA" id="ARBA00023143"/>
    </source>
</evidence>
<dbReference type="Pfam" id="PF00460">
    <property type="entry name" value="Flg_bb_rod"/>
    <property type="match status" value="1"/>
</dbReference>
<evidence type="ECO:0000313" key="13">
    <source>
        <dbReference type="Proteomes" id="UP000034746"/>
    </source>
</evidence>
<organism evidence="12 13">
    <name type="scientific">Candidatus Uhrbacteria bacterium GW2011_GWF2_41_16</name>
    <dbReference type="NCBI Taxonomy" id="1618997"/>
    <lineage>
        <taxon>Bacteria</taxon>
        <taxon>Candidatus Uhriibacteriota</taxon>
    </lineage>
</organism>
<feature type="domain" description="Flagellar basal body rod protein N-terminal" evidence="9">
    <location>
        <begin position="14"/>
        <end position="37"/>
    </location>
</feature>
<feature type="domain" description="Flagellar hook-associated protein FlgK helical" evidence="11">
    <location>
        <begin position="95"/>
        <end position="329"/>
    </location>
</feature>
<evidence type="ECO:0000256" key="4">
    <source>
        <dbReference type="ARBA" id="ARBA00016244"/>
    </source>
</evidence>
<accession>A0A0G0V672</accession>
<comment type="similarity">
    <text evidence="3 7">Belongs to the flagella basal body rod proteins family.</text>
</comment>
<dbReference type="GO" id="GO:0009424">
    <property type="term" value="C:bacterial-type flagellum hook"/>
    <property type="evidence" value="ECO:0007669"/>
    <property type="project" value="UniProtKB-UniRule"/>
</dbReference>
<dbReference type="Pfam" id="PF22638">
    <property type="entry name" value="FlgK_D1"/>
    <property type="match status" value="1"/>
</dbReference>
<dbReference type="InterPro" id="IPR053927">
    <property type="entry name" value="FlgK_helical"/>
</dbReference>
<evidence type="ECO:0000256" key="1">
    <source>
        <dbReference type="ARBA" id="ARBA00004365"/>
    </source>
</evidence>
<keyword evidence="8" id="KW-0175">Coiled coil</keyword>
<comment type="subcellular location">
    <subcellularLocation>
        <location evidence="1 7">Bacterial flagellum</location>
    </subcellularLocation>
    <subcellularLocation>
        <location evidence="2 7">Secreted</location>
    </subcellularLocation>
</comment>
<dbReference type="AlphaFoldDB" id="A0A0G0V672"/>
<evidence type="ECO:0000256" key="7">
    <source>
        <dbReference type="RuleBase" id="RU362065"/>
    </source>
</evidence>
<keyword evidence="12" id="KW-0966">Cell projection</keyword>
<dbReference type="PRINTS" id="PR01005">
    <property type="entry name" value="FLGHOOKAP1"/>
</dbReference>
<evidence type="ECO:0000313" key="12">
    <source>
        <dbReference type="EMBL" id="KKR96459.1"/>
    </source>
</evidence>
<reference evidence="12 13" key="1">
    <citation type="journal article" date="2015" name="Nature">
        <title>rRNA introns, odd ribosomes, and small enigmatic genomes across a large radiation of phyla.</title>
        <authorList>
            <person name="Brown C.T."/>
            <person name="Hug L.A."/>
            <person name="Thomas B.C."/>
            <person name="Sharon I."/>
            <person name="Castelle C.J."/>
            <person name="Singh A."/>
            <person name="Wilkins M.J."/>
            <person name="Williams K.H."/>
            <person name="Banfield J.F."/>
        </authorList>
    </citation>
    <scope>NUCLEOTIDE SEQUENCE [LARGE SCALE GENOMIC DNA]</scope>
</reference>
<dbReference type="GO" id="GO:0044780">
    <property type="term" value="P:bacterial-type flagellum assembly"/>
    <property type="evidence" value="ECO:0007669"/>
    <property type="project" value="InterPro"/>
</dbReference>
<dbReference type="EMBL" id="LCAU01000031">
    <property type="protein sequence ID" value="KKR96459.1"/>
    <property type="molecule type" value="Genomic_DNA"/>
</dbReference>
<evidence type="ECO:0000256" key="8">
    <source>
        <dbReference type="SAM" id="Coils"/>
    </source>
</evidence>
<dbReference type="InterPro" id="IPR002371">
    <property type="entry name" value="FlgK"/>
</dbReference>
<dbReference type="PANTHER" id="PTHR30033:SF1">
    <property type="entry name" value="FLAGELLAR HOOK-ASSOCIATED PROTEIN 1"/>
    <property type="match status" value="1"/>
</dbReference>
<evidence type="ECO:0000259" key="11">
    <source>
        <dbReference type="Pfam" id="PF22638"/>
    </source>
</evidence>
<evidence type="ECO:0000256" key="2">
    <source>
        <dbReference type="ARBA" id="ARBA00004613"/>
    </source>
</evidence>
<gene>
    <name evidence="7" type="primary">flgK</name>
    <name evidence="12" type="ORF">UU48_C0031G0003</name>
</gene>
<dbReference type="PATRIC" id="fig|1618997.3.peg.1205"/>
<keyword evidence="6 7" id="KW-0975">Bacterial flagellum</keyword>
<keyword evidence="12" id="KW-0969">Cilium</keyword>
<dbReference type="GO" id="GO:0005198">
    <property type="term" value="F:structural molecule activity"/>
    <property type="evidence" value="ECO:0007669"/>
    <property type="project" value="UniProtKB-UniRule"/>
</dbReference>
<evidence type="ECO:0000259" key="10">
    <source>
        <dbReference type="Pfam" id="PF06429"/>
    </source>
</evidence>
<feature type="domain" description="Flagellar basal-body/hook protein C-terminal" evidence="10">
    <location>
        <begin position="520"/>
        <end position="559"/>
    </location>
</feature>
<protein>
    <recommendedName>
        <fullName evidence="4 7">Flagellar hook-associated protein 1</fullName>
        <shortName evidence="7">HAP1</shortName>
    </recommendedName>
</protein>
<dbReference type="InterPro" id="IPR001444">
    <property type="entry name" value="Flag_bb_rod_N"/>
</dbReference>
<evidence type="ECO:0000256" key="5">
    <source>
        <dbReference type="ARBA" id="ARBA00022525"/>
    </source>
</evidence>
<dbReference type="Proteomes" id="UP000034746">
    <property type="component" value="Unassembled WGS sequence"/>
</dbReference>
<evidence type="ECO:0000259" key="9">
    <source>
        <dbReference type="Pfam" id="PF00460"/>
    </source>
</evidence>
<feature type="coiled-coil region" evidence="8">
    <location>
        <begin position="166"/>
        <end position="193"/>
    </location>
</feature>